<evidence type="ECO:0000259" key="1">
    <source>
        <dbReference type="PROSITE" id="PS51154"/>
    </source>
</evidence>
<dbReference type="Pfam" id="PF01661">
    <property type="entry name" value="Macro"/>
    <property type="match status" value="1"/>
</dbReference>
<dbReference type="InterPro" id="IPR002589">
    <property type="entry name" value="Macro_dom"/>
</dbReference>
<keyword evidence="3" id="KW-1185">Reference proteome</keyword>
<evidence type="ECO:0000313" key="3">
    <source>
        <dbReference type="Proteomes" id="UP001558652"/>
    </source>
</evidence>
<dbReference type="AlphaFoldDB" id="A0ABD0Y4H6"/>
<dbReference type="PANTHER" id="PTHR11106:SF72">
    <property type="entry name" value="GANGLIOSIDE-INDUCED DIFFERENTIATION-ASSOCIATED PROTEIN 2"/>
    <property type="match status" value="1"/>
</dbReference>
<dbReference type="InterPro" id="IPR043472">
    <property type="entry name" value="Macro_dom-like"/>
</dbReference>
<dbReference type="SMART" id="SM00506">
    <property type="entry name" value="A1pp"/>
    <property type="match status" value="1"/>
</dbReference>
<comment type="caution">
    <text evidence="2">The sequence shown here is derived from an EMBL/GenBank/DDBJ whole genome shotgun (WGS) entry which is preliminary data.</text>
</comment>
<accession>A0ABD0Y4H6</accession>
<dbReference type="PANTHER" id="PTHR11106">
    <property type="entry name" value="GANGLIOSIDE INDUCED DIFFERENTIATION ASSOCIATED PROTEIN 2-RELATED"/>
    <property type="match status" value="1"/>
</dbReference>
<reference evidence="2 3" key="1">
    <citation type="submission" date="2024-07" db="EMBL/GenBank/DDBJ databases">
        <title>Chromosome-level genome assembly of the water stick insect Ranatra chinensis (Heteroptera: Nepidae).</title>
        <authorList>
            <person name="Liu X."/>
        </authorList>
    </citation>
    <scope>NUCLEOTIDE SEQUENCE [LARGE SCALE GENOMIC DNA]</scope>
    <source>
        <strain evidence="2">Cailab_2021Rc</strain>
        <tissue evidence="2">Muscle</tissue>
    </source>
</reference>
<dbReference type="SUPFAM" id="SSF52949">
    <property type="entry name" value="Macro domain-like"/>
    <property type="match status" value="1"/>
</dbReference>
<protein>
    <recommendedName>
        <fullName evidence="1">Macro domain-containing protein</fullName>
    </recommendedName>
</protein>
<feature type="domain" description="Macro" evidence="1">
    <location>
        <begin position="50"/>
        <end position="235"/>
    </location>
</feature>
<sequence>MNQCEGMVLVMEEPLGVMAPIVDPMSLKSWGEILPAYHPTLYNVNPGHEVSPFPYNSSLNKKIIFWEGDITQLRVDAVIHPSNETFTDRNPLSDRFFSKAGPSLRSEVQQEIKECKTGEVIVTQGYKLPARFVFHTVGPKYNPKFQTAAENTLHNCYRNIFEKAFEMKLNSIALCPINSVKRNYPPDEGAHVALRTIRRMLEQQERSGKCCLNTVVLVVESSDAGIYEVLLPLYFPRTHKEEQAALYQLPSDRAIGPSGEPVFPDRQIRIIDNPHHHISEDDCSVIDLSSHFDAMGDTSFSHMQGDMDQQRLLGERHAPSIDPFIAREIHNKERYDRLLRRAKTEDLSEISGIGCLYQTGVDRFGRPVIVFVGKWFRFKDINLDKVIMAAYMMQ</sequence>
<gene>
    <name evidence="2" type="ORF">AAG570_003718</name>
</gene>
<name>A0ABD0Y4H6_9HEMI</name>
<dbReference type="EMBL" id="JBFDAA010000014">
    <property type="protein sequence ID" value="KAL1122313.1"/>
    <property type="molecule type" value="Genomic_DNA"/>
</dbReference>
<proteinExistence type="predicted"/>
<dbReference type="PROSITE" id="PS51154">
    <property type="entry name" value="MACRO"/>
    <property type="match status" value="1"/>
</dbReference>
<dbReference type="CDD" id="cd02905">
    <property type="entry name" value="Macro_GDAP2-like"/>
    <property type="match status" value="1"/>
</dbReference>
<dbReference type="InterPro" id="IPR035793">
    <property type="entry name" value="Macro_GDAP2"/>
</dbReference>
<dbReference type="Proteomes" id="UP001558652">
    <property type="component" value="Unassembled WGS sequence"/>
</dbReference>
<organism evidence="2 3">
    <name type="scientific">Ranatra chinensis</name>
    <dbReference type="NCBI Taxonomy" id="642074"/>
    <lineage>
        <taxon>Eukaryota</taxon>
        <taxon>Metazoa</taxon>
        <taxon>Ecdysozoa</taxon>
        <taxon>Arthropoda</taxon>
        <taxon>Hexapoda</taxon>
        <taxon>Insecta</taxon>
        <taxon>Pterygota</taxon>
        <taxon>Neoptera</taxon>
        <taxon>Paraneoptera</taxon>
        <taxon>Hemiptera</taxon>
        <taxon>Heteroptera</taxon>
        <taxon>Panheteroptera</taxon>
        <taxon>Nepomorpha</taxon>
        <taxon>Nepidae</taxon>
        <taxon>Ranatrinae</taxon>
        <taxon>Ranatra</taxon>
    </lineage>
</organism>
<dbReference type="Gene3D" id="3.40.525.10">
    <property type="entry name" value="CRAL-TRIO lipid binding domain"/>
    <property type="match status" value="1"/>
</dbReference>
<dbReference type="Gene3D" id="3.40.220.10">
    <property type="entry name" value="Leucine Aminopeptidase, subunit E, domain 1"/>
    <property type="match status" value="1"/>
</dbReference>
<dbReference type="InterPro" id="IPR036865">
    <property type="entry name" value="CRAL-TRIO_dom_sf"/>
</dbReference>
<evidence type="ECO:0000313" key="2">
    <source>
        <dbReference type="EMBL" id="KAL1122313.1"/>
    </source>
</evidence>